<evidence type="ECO:0000313" key="4">
    <source>
        <dbReference type="Proteomes" id="UP000001449"/>
    </source>
</evidence>
<dbReference type="PANTHER" id="PTHR32385:SF15">
    <property type="entry name" value="INOSITOL PHOSPHOCERAMIDE MANNOSYLTRANSFERASE 1"/>
    <property type="match status" value="1"/>
</dbReference>
<reference evidence="3 4" key="1">
    <citation type="journal article" date="2004" name="Science">
        <title>The genome of the diatom Thalassiosira pseudonana: ecology, evolution, and metabolism.</title>
        <authorList>
            <person name="Armbrust E.V."/>
            <person name="Berges J.A."/>
            <person name="Bowler C."/>
            <person name="Green B.R."/>
            <person name="Martinez D."/>
            <person name="Putnam N.H."/>
            <person name="Zhou S."/>
            <person name="Allen A.E."/>
            <person name="Apt K.E."/>
            <person name="Bechner M."/>
            <person name="Brzezinski M.A."/>
            <person name="Chaal B.K."/>
            <person name="Chiovitti A."/>
            <person name="Davis A.K."/>
            <person name="Demarest M.S."/>
            <person name="Detter J.C."/>
            <person name="Glavina T."/>
            <person name="Goodstein D."/>
            <person name="Hadi M.Z."/>
            <person name="Hellsten U."/>
            <person name="Hildebrand M."/>
            <person name="Jenkins B.D."/>
            <person name="Jurka J."/>
            <person name="Kapitonov V.V."/>
            <person name="Kroger N."/>
            <person name="Lau W.W."/>
            <person name="Lane T.W."/>
            <person name="Larimer F.W."/>
            <person name="Lippmeier J.C."/>
            <person name="Lucas S."/>
            <person name="Medina M."/>
            <person name="Montsant A."/>
            <person name="Obornik M."/>
            <person name="Parker M.S."/>
            <person name="Palenik B."/>
            <person name="Pazour G.J."/>
            <person name="Richardson P.M."/>
            <person name="Rynearson T.A."/>
            <person name="Saito M.A."/>
            <person name="Schwartz D.C."/>
            <person name="Thamatrakoln K."/>
            <person name="Valentin K."/>
            <person name="Vardi A."/>
            <person name="Wilkerson F.P."/>
            <person name="Rokhsar D.S."/>
        </authorList>
    </citation>
    <scope>NUCLEOTIDE SEQUENCE [LARGE SCALE GENOMIC DNA]</scope>
    <source>
        <strain evidence="3 4">CCMP1335</strain>
    </source>
</reference>
<feature type="compositionally biased region" description="Low complexity" evidence="2">
    <location>
        <begin position="90"/>
        <end position="103"/>
    </location>
</feature>
<proteinExistence type="predicted"/>
<dbReference type="InParanoid" id="B8CB61"/>
<name>B8CB61_THAPS</name>
<feature type="region of interest" description="Disordered" evidence="2">
    <location>
        <begin position="71"/>
        <end position="103"/>
    </location>
</feature>
<evidence type="ECO:0000256" key="2">
    <source>
        <dbReference type="SAM" id="MobiDB-lite"/>
    </source>
</evidence>
<dbReference type="InterPro" id="IPR007577">
    <property type="entry name" value="GlycoTrfase_DXD_sugar-bd_CS"/>
</dbReference>
<sequence length="509" mass="57243">MSPFNQSSSDQRIGINYSRRRPNAHTPSADAPSSHHPFAHVSEPAPLSNSNSSNAIAAAEAAASSILYSDNSDRKGVRSRGGSTTHTSIDSGADANSNNNDRSSMLFAGLRRTHANLMQRRQQRPSFRRFKRCELSLMILVTFAIVTFLLESEHDIHKLNDKPRKYGGKRTIDVVSSANVNEKNANVLYGNNSSPGKQHKKVHEAAEKRIPPKMISIDKIYATTTGDEQRIDSDTNNQQHQQAQGRNQHAIPPILIFTYHTNLLTTPESSLSDEEDVALSKNVHQIVSFHPESSVRFLSDEDCVNSIRATLGKETKLVEYFNKEEKGMYKADICRGAALYETGGLYFDIDIEARMPLWDVIDVGTEFVTTLVHKDSNHLGGFFQAFIGVTARHRVMKRYLEIFVEYYEGKVDVNGPLGVYFLRMAYDELSREEKAHSELWQEVRYHPKIFPKMKEPPPSKGTRRACQMLVVAMAKDFEGGKKREKTMIPFYSHARGSRMCGGKDTNKNG</sequence>
<dbReference type="GO" id="GO:0016020">
    <property type="term" value="C:membrane"/>
    <property type="evidence" value="ECO:0007669"/>
    <property type="project" value="GOC"/>
</dbReference>
<dbReference type="EMBL" id="CM000648">
    <property type="protein sequence ID" value="EED89072.1"/>
    <property type="molecule type" value="Genomic_DNA"/>
</dbReference>
<dbReference type="KEGG" id="tps:THAPSDRAFT_9382"/>
<dbReference type="RefSeq" id="XP_002293336.1">
    <property type="nucleotide sequence ID" value="XM_002293300.1"/>
</dbReference>
<feature type="compositionally biased region" description="Polar residues" evidence="2">
    <location>
        <begin position="1"/>
        <end position="11"/>
    </location>
</feature>
<feature type="region of interest" description="Disordered" evidence="2">
    <location>
        <begin position="1"/>
        <end position="52"/>
    </location>
</feature>
<dbReference type="AlphaFoldDB" id="B8CB61"/>
<evidence type="ECO:0000256" key="1">
    <source>
        <dbReference type="ARBA" id="ARBA00022679"/>
    </source>
</evidence>
<gene>
    <name evidence="3" type="ORF">THAPSDRAFT_9382</name>
</gene>
<dbReference type="InterPro" id="IPR029044">
    <property type="entry name" value="Nucleotide-diphossugar_trans"/>
</dbReference>
<dbReference type="eggNOG" id="ENOG502SB3V">
    <property type="taxonomic scope" value="Eukaryota"/>
</dbReference>
<feature type="compositionally biased region" description="Low complexity" evidence="2">
    <location>
        <begin position="42"/>
        <end position="52"/>
    </location>
</feature>
<accession>B8CB61</accession>
<dbReference type="PaxDb" id="35128-Thaps9382"/>
<dbReference type="Pfam" id="PF04488">
    <property type="entry name" value="Gly_transf_sug"/>
    <property type="match status" value="1"/>
</dbReference>
<dbReference type="GeneID" id="7445726"/>
<dbReference type="GO" id="GO:0051999">
    <property type="term" value="P:mannosyl-inositol phosphorylceramide biosynthetic process"/>
    <property type="evidence" value="ECO:0000318"/>
    <property type="project" value="GO_Central"/>
</dbReference>
<organism evidence="3 4">
    <name type="scientific">Thalassiosira pseudonana</name>
    <name type="common">Marine diatom</name>
    <name type="synonym">Cyclotella nana</name>
    <dbReference type="NCBI Taxonomy" id="35128"/>
    <lineage>
        <taxon>Eukaryota</taxon>
        <taxon>Sar</taxon>
        <taxon>Stramenopiles</taxon>
        <taxon>Ochrophyta</taxon>
        <taxon>Bacillariophyta</taxon>
        <taxon>Coscinodiscophyceae</taxon>
        <taxon>Thalassiosirophycidae</taxon>
        <taxon>Thalassiosirales</taxon>
        <taxon>Thalassiosiraceae</taxon>
        <taxon>Thalassiosira</taxon>
    </lineage>
</organism>
<protein>
    <submittedName>
        <fullName evidence="3">Uncharacterized protein</fullName>
    </submittedName>
</protein>
<dbReference type="InterPro" id="IPR051706">
    <property type="entry name" value="Glycosyltransferase_domain"/>
</dbReference>
<dbReference type="SUPFAM" id="SSF53448">
    <property type="entry name" value="Nucleotide-diphospho-sugar transferases"/>
    <property type="match status" value="1"/>
</dbReference>
<keyword evidence="1" id="KW-0808">Transferase</keyword>
<reference evidence="3 4" key="2">
    <citation type="journal article" date="2008" name="Nature">
        <title>The Phaeodactylum genome reveals the evolutionary history of diatom genomes.</title>
        <authorList>
            <person name="Bowler C."/>
            <person name="Allen A.E."/>
            <person name="Badger J.H."/>
            <person name="Grimwood J."/>
            <person name="Jabbari K."/>
            <person name="Kuo A."/>
            <person name="Maheswari U."/>
            <person name="Martens C."/>
            <person name="Maumus F."/>
            <person name="Otillar R.P."/>
            <person name="Rayko E."/>
            <person name="Salamov A."/>
            <person name="Vandepoele K."/>
            <person name="Beszteri B."/>
            <person name="Gruber A."/>
            <person name="Heijde M."/>
            <person name="Katinka M."/>
            <person name="Mock T."/>
            <person name="Valentin K."/>
            <person name="Verret F."/>
            <person name="Berges J.A."/>
            <person name="Brownlee C."/>
            <person name="Cadoret J.P."/>
            <person name="Chiovitti A."/>
            <person name="Choi C.J."/>
            <person name="Coesel S."/>
            <person name="De Martino A."/>
            <person name="Detter J.C."/>
            <person name="Durkin C."/>
            <person name="Falciatore A."/>
            <person name="Fournet J."/>
            <person name="Haruta M."/>
            <person name="Huysman M.J."/>
            <person name="Jenkins B.D."/>
            <person name="Jiroutova K."/>
            <person name="Jorgensen R.E."/>
            <person name="Joubert Y."/>
            <person name="Kaplan A."/>
            <person name="Kroger N."/>
            <person name="Kroth P.G."/>
            <person name="La Roche J."/>
            <person name="Lindquist E."/>
            <person name="Lommer M."/>
            <person name="Martin-Jezequel V."/>
            <person name="Lopez P.J."/>
            <person name="Lucas S."/>
            <person name="Mangogna M."/>
            <person name="McGinnis K."/>
            <person name="Medlin L.K."/>
            <person name="Montsant A."/>
            <person name="Oudot-Le Secq M.P."/>
            <person name="Napoli C."/>
            <person name="Obornik M."/>
            <person name="Parker M.S."/>
            <person name="Petit J.L."/>
            <person name="Porcel B.M."/>
            <person name="Poulsen N."/>
            <person name="Robison M."/>
            <person name="Rychlewski L."/>
            <person name="Rynearson T.A."/>
            <person name="Schmutz J."/>
            <person name="Shapiro H."/>
            <person name="Siaut M."/>
            <person name="Stanley M."/>
            <person name="Sussman M.R."/>
            <person name="Taylor A.R."/>
            <person name="Vardi A."/>
            <person name="von Dassow P."/>
            <person name="Vyverman W."/>
            <person name="Willis A."/>
            <person name="Wyrwicz L.S."/>
            <person name="Rokhsar D.S."/>
            <person name="Weissenbach J."/>
            <person name="Armbrust E.V."/>
            <person name="Green B.R."/>
            <person name="Van de Peer Y."/>
            <person name="Grigoriev I.V."/>
        </authorList>
    </citation>
    <scope>NUCLEOTIDE SEQUENCE [LARGE SCALE GENOMIC DNA]</scope>
    <source>
        <strain evidence="3 4">CCMP1335</strain>
    </source>
</reference>
<evidence type="ECO:0000313" key="3">
    <source>
        <dbReference type="EMBL" id="EED89072.1"/>
    </source>
</evidence>
<dbReference type="Gene3D" id="3.90.550.20">
    <property type="match status" value="1"/>
</dbReference>
<dbReference type="HOGENOM" id="CLU_535877_0_0_1"/>
<dbReference type="PANTHER" id="PTHR32385">
    <property type="entry name" value="MANNOSYL PHOSPHORYLINOSITOL CERAMIDE SYNTHASE"/>
    <property type="match status" value="1"/>
</dbReference>
<dbReference type="GO" id="GO:0000030">
    <property type="term" value="F:mannosyltransferase activity"/>
    <property type="evidence" value="ECO:0000318"/>
    <property type="project" value="GO_Central"/>
</dbReference>
<keyword evidence="4" id="KW-1185">Reference proteome</keyword>
<dbReference type="Proteomes" id="UP000001449">
    <property type="component" value="Chromosome 13"/>
</dbReference>